<dbReference type="STRING" id="364199.SAMN04489858_11074"/>
<gene>
    <name evidence="1" type="ORF">SAMN04489858_11074</name>
</gene>
<accession>A0A1I0H8G1</accession>
<name>A0A1I0H8G1_9RHOB</name>
<protein>
    <submittedName>
        <fullName evidence="1">Putative adenylate-forming enzyme</fullName>
    </submittedName>
</protein>
<organism evidence="1 2">
    <name type="scientific">Paracoccus homiensis</name>
    <dbReference type="NCBI Taxonomy" id="364199"/>
    <lineage>
        <taxon>Bacteria</taxon>
        <taxon>Pseudomonadati</taxon>
        <taxon>Pseudomonadota</taxon>
        <taxon>Alphaproteobacteria</taxon>
        <taxon>Rhodobacterales</taxon>
        <taxon>Paracoccaceae</taxon>
        <taxon>Paracoccus</taxon>
    </lineage>
</organism>
<evidence type="ECO:0000313" key="1">
    <source>
        <dbReference type="EMBL" id="SET80051.1"/>
    </source>
</evidence>
<dbReference type="SUPFAM" id="SSF56801">
    <property type="entry name" value="Acetyl-CoA synthetase-like"/>
    <property type="match status" value="1"/>
</dbReference>
<dbReference type="PANTHER" id="PTHR36932:SF1">
    <property type="entry name" value="CAPSULAR POLYSACCHARIDE BIOSYNTHESIS PROTEIN"/>
    <property type="match status" value="1"/>
</dbReference>
<dbReference type="InterPro" id="IPR053158">
    <property type="entry name" value="CapK_Type1_Caps_Biosynth"/>
</dbReference>
<dbReference type="AlphaFoldDB" id="A0A1I0H8G1"/>
<keyword evidence="2" id="KW-1185">Reference proteome</keyword>
<dbReference type="PANTHER" id="PTHR36932">
    <property type="entry name" value="CAPSULAR POLYSACCHARIDE BIOSYNTHESIS PROTEIN"/>
    <property type="match status" value="1"/>
</dbReference>
<sequence length="380" mass="41500">MDHWLARDLPRVGQYRGLAPTRLGDLPITDKAQVMAAFHDFNQGRITADQGWAAVHDTGRIGPVSLGVSTGTSGNRTLYCVTARERAQWFGAILAKALPDLRIGRDRVAILLPQSSDLYDTARRSGLLGIRFLDLRQGLDRLTPQLRGFDPTVLVAPPRLLRLMVENGPRLTPRRVFSAAETLDPIDRPIIEAGFGVPLGQIYMASEGLFAVTCAQGSLHLAEDSTFFEFEDAGNGLVTPLISSFARRFQIMARYRMNDLLRLSPEPCPCGSPLQAVSEVVGRMDDMFRFPNGACVTPDVLRNAVLDADRGITDFRIRQIGPAQVELLLPRSCAGATLDAARTALAAALQTGFPGVEVRAGTAHLVPPADRKLRRVEVVR</sequence>
<dbReference type="Proteomes" id="UP000199180">
    <property type="component" value="Unassembled WGS sequence"/>
</dbReference>
<proteinExistence type="predicted"/>
<dbReference type="InterPro" id="IPR042099">
    <property type="entry name" value="ANL_N_sf"/>
</dbReference>
<dbReference type="Gene3D" id="3.40.50.12780">
    <property type="entry name" value="N-terminal domain of ligase-like"/>
    <property type="match status" value="1"/>
</dbReference>
<reference evidence="1 2" key="1">
    <citation type="submission" date="2016-10" db="EMBL/GenBank/DDBJ databases">
        <authorList>
            <person name="de Groot N.N."/>
        </authorList>
    </citation>
    <scope>NUCLEOTIDE SEQUENCE [LARGE SCALE GENOMIC DNA]</scope>
    <source>
        <strain evidence="1 2">DSM 17862</strain>
    </source>
</reference>
<dbReference type="EMBL" id="FOHO01000010">
    <property type="protein sequence ID" value="SET80051.1"/>
    <property type="molecule type" value="Genomic_DNA"/>
</dbReference>
<evidence type="ECO:0000313" key="2">
    <source>
        <dbReference type="Proteomes" id="UP000199180"/>
    </source>
</evidence>